<comment type="caution">
    <text evidence="2">The sequence shown here is derived from an EMBL/GenBank/DDBJ whole genome shotgun (WGS) entry which is preliminary data.</text>
</comment>
<reference evidence="3" key="1">
    <citation type="journal article" date="2019" name="Int. J. Syst. Evol. Microbiol.">
        <title>The Global Catalogue of Microorganisms (GCM) 10K type strain sequencing project: providing services to taxonomists for standard genome sequencing and annotation.</title>
        <authorList>
            <consortium name="The Broad Institute Genomics Platform"/>
            <consortium name="The Broad Institute Genome Sequencing Center for Infectious Disease"/>
            <person name="Wu L."/>
            <person name="Ma J."/>
        </authorList>
    </citation>
    <scope>NUCLEOTIDE SEQUENCE [LARGE SCALE GENOMIC DNA]</scope>
    <source>
        <strain evidence="3">CGMCC 4.7093</strain>
    </source>
</reference>
<accession>A0ABV9YP28</accession>
<sequence length="415" mass="46454">MTTIPPATTDRPAQLLGDLFGGQVEDPYPIYAELRESGDGIHWSDLLQAYLVTRYADVRRIGADPKVFSSDLFFDSAPGIHDPSDPEHVRYIDAASRLFMFADPPAHTRIRSTFRHAFTAHGVARWRPLVERVTAELIERYPRDTEFDIMPGFAADVPVAVIAAILGVPDEMRPRFREWSYAYASTFDPVVQGSRRDEAITTTLELFDYLGELVAARRVDPRDDLVTTLVQTETVAGDELSDVELLAQIALLLVAGNETTTGLIGSGLTLLFENPDVHRRLLADPALLPDAVEEMLRIDPPLHLTIRKTTTEVQLGERVLPAGTLLFPSPATANRDPRRFERPDEFVVPREDNKHLAFYHGVHFCVGAPLARLEGQVVFEHVLRSYPDIRAGEARAVRRSSNSVARVWQHRPVIL</sequence>
<evidence type="ECO:0000313" key="3">
    <source>
        <dbReference type="Proteomes" id="UP001595947"/>
    </source>
</evidence>
<evidence type="ECO:0000256" key="1">
    <source>
        <dbReference type="ARBA" id="ARBA00010617"/>
    </source>
</evidence>
<organism evidence="2 3">
    <name type="scientific">Actinomycetospora atypica</name>
    <dbReference type="NCBI Taxonomy" id="1290095"/>
    <lineage>
        <taxon>Bacteria</taxon>
        <taxon>Bacillati</taxon>
        <taxon>Actinomycetota</taxon>
        <taxon>Actinomycetes</taxon>
        <taxon>Pseudonocardiales</taxon>
        <taxon>Pseudonocardiaceae</taxon>
        <taxon>Actinomycetospora</taxon>
    </lineage>
</organism>
<dbReference type="PANTHER" id="PTHR46696">
    <property type="entry name" value="P450, PUTATIVE (EUROFUNG)-RELATED"/>
    <property type="match status" value="1"/>
</dbReference>
<dbReference type="InterPro" id="IPR002397">
    <property type="entry name" value="Cyt_P450_B"/>
</dbReference>
<gene>
    <name evidence="2" type="ORF">ACFPBZ_20550</name>
</gene>
<protein>
    <submittedName>
        <fullName evidence="2">Cytochrome P450</fullName>
    </submittedName>
</protein>
<dbReference type="Proteomes" id="UP001595947">
    <property type="component" value="Unassembled WGS sequence"/>
</dbReference>
<dbReference type="SUPFAM" id="SSF48264">
    <property type="entry name" value="Cytochrome P450"/>
    <property type="match status" value="1"/>
</dbReference>
<dbReference type="RefSeq" id="WP_378037970.1">
    <property type="nucleotide sequence ID" value="NZ_JBHSIV010000025.1"/>
</dbReference>
<evidence type="ECO:0000313" key="2">
    <source>
        <dbReference type="EMBL" id="MFC5064625.1"/>
    </source>
</evidence>
<dbReference type="PRINTS" id="PR00359">
    <property type="entry name" value="BP450"/>
</dbReference>
<proteinExistence type="inferred from homology"/>
<dbReference type="PANTHER" id="PTHR46696:SF1">
    <property type="entry name" value="CYTOCHROME P450 YJIB-RELATED"/>
    <property type="match status" value="1"/>
</dbReference>
<dbReference type="Pfam" id="PF00067">
    <property type="entry name" value="p450"/>
    <property type="match status" value="1"/>
</dbReference>
<dbReference type="Gene3D" id="1.10.630.10">
    <property type="entry name" value="Cytochrome P450"/>
    <property type="match status" value="1"/>
</dbReference>
<dbReference type="EMBL" id="JBHSIV010000025">
    <property type="protein sequence ID" value="MFC5064625.1"/>
    <property type="molecule type" value="Genomic_DNA"/>
</dbReference>
<dbReference type="InterPro" id="IPR001128">
    <property type="entry name" value="Cyt_P450"/>
</dbReference>
<name>A0ABV9YP28_9PSEU</name>
<dbReference type="InterPro" id="IPR036396">
    <property type="entry name" value="Cyt_P450_sf"/>
</dbReference>
<keyword evidence="3" id="KW-1185">Reference proteome</keyword>
<comment type="similarity">
    <text evidence="1">Belongs to the cytochrome P450 family.</text>
</comment>
<dbReference type="CDD" id="cd20625">
    <property type="entry name" value="CYP164-like"/>
    <property type="match status" value="1"/>
</dbReference>